<dbReference type="Gene3D" id="3.20.20.140">
    <property type="entry name" value="Metal-dependent hydrolases"/>
    <property type="match status" value="1"/>
</dbReference>
<dbReference type="GO" id="GO:0008448">
    <property type="term" value="F:N-acetylglucosamine-6-phosphate deacetylase activity"/>
    <property type="evidence" value="ECO:0007669"/>
    <property type="project" value="InterPro"/>
</dbReference>
<feature type="binding site" evidence="7">
    <location>
        <position position="122"/>
    </location>
    <ligand>
        <name>Zn(2+)</name>
        <dbReference type="ChEBI" id="CHEBI:29105"/>
    </ligand>
</feature>
<organism evidence="8 9">
    <name type="scientific">Paracoccus alkenifer</name>
    <dbReference type="NCBI Taxonomy" id="65735"/>
    <lineage>
        <taxon>Bacteria</taxon>
        <taxon>Pseudomonadati</taxon>
        <taxon>Pseudomonadota</taxon>
        <taxon>Alphaproteobacteria</taxon>
        <taxon>Rhodobacterales</taxon>
        <taxon>Paracoccaceae</taxon>
        <taxon>Paracoccus</taxon>
    </lineage>
</organism>
<dbReference type="EMBL" id="FNXG01000005">
    <property type="protein sequence ID" value="SEI08310.1"/>
    <property type="molecule type" value="Genomic_DNA"/>
</dbReference>
<feature type="binding site" evidence="6">
    <location>
        <position position="220"/>
    </location>
    <ligand>
        <name>substrate</name>
    </ligand>
</feature>
<feature type="binding site" evidence="6">
    <location>
        <begin position="212"/>
        <end position="213"/>
    </location>
    <ligand>
        <name>substrate</name>
    </ligand>
</feature>
<comment type="cofactor">
    <cofactor evidence="7">
        <name>a divalent metal cation</name>
        <dbReference type="ChEBI" id="CHEBI:60240"/>
    </cofactor>
    <text evidence="7">Binds 1 divalent metal cation per subunit.</text>
</comment>
<dbReference type="AlphaFoldDB" id="A0A1H6NE19"/>
<feature type="binding site" evidence="7">
    <location>
        <position position="209"/>
    </location>
    <ligand>
        <name>Zn(2+)</name>
        <dbReference type="ChEBI" id="CHEBI:29105"/>
    </ligand>
</feature>
<feature type="binding site" evidence="6">
    <location>
        <begin position="299"/>
        <end position="301"/>
    </location>
    <ligand>
        <name>substrate</name>
    </ligand>
</feature>
<dbReference type="Proteomes" id="UP000199125">
    <property type="component" value="Unassembled WGS sequence"/>
</dbReference>
<dbReference type="PIRSF" id="PIRSF038994">
    <property type="entry name" value="NagA"/>
    <property type="match status" value="1"/>
</dbReference>
<evidence type="ECO:0000256" key="4">
    <source>
        <dbReference type="PIRNR" id="PIRNR038994"/>
    </source>
</evidence>
<dbReference type="PANTHER" id="PTHR11113:SF14">
    <property type="entry name" value="N-ACETYLGLUCOSAMINE-6-PHOSPHATE DEACETYLASE"/>
    <property type="match status" value="1"/>
</dbReference>
<feature type="binding site" evidence="6">
    <location>
        <position position="243"/>
    </location>
    <ligand>
        <name>substrate</name>
    </ligand>
</feature>
<dbReference type="GO" id="GO:0006046">
    <property type="term" value="P:N-acetylglucosamine catabolic process"/>
    <property type="evidence" value="ECO:0007669"/>
    <property type="project" value="TreeGrafter"/>
</dbReference>
<accession>A0A1H6NE19</accession>
<evidence type="ECO:0000256" key="5">
    <source>
        <dbReference type="PIRSR" id="PIRSR038994-1"/>
    </source>
</evidence>
<keyword evidence="3 4" id="KW-0378">Hydrolase</keyword>
<keyword evidence="4" id="KW-0119">Carbohydrate metabolism</keyword>
<evidence type="ECO:0000256" key="1">
    <source>
        <dbReference type="ARBA" id="ARBA00010716"/>
    </source>
</evidence>
<evidence type="ECO:0000256" key="7">
    <source>
        <dbReference type="PIRSR" id="PIRSR038994-3"/>
    </source>
</evidence>
<feature type="binding site" evidence="6">
    <location>
        <position position="133"/>
    </location>
    <ligand>
        <name>substrate</name>
    </ligand>
</feature>
<dbReference type="RefSeq" id="WP_090848630.1">
    <property type="nucleotide sequence ID" value="NZ_FNXG01000005.1"/>
</dbReference>
<dbReference type="PANTHER" id="PTHR11113">
    <property type="entry name" value="N-ACETYLGLUCOSAMINE-6-PHOSPHATE DEACETYLASE"/>
    <property type="match status" value="1"/>
</dbReference>
<dbReference type="InterPro" id="IPR032466">
    <property type="entry name" value="Metal_Hydrolase"/>
</dbReference>
<evidence type="ECO:0000313" key="9">
    <source>
        <dbReference type="Proteomes" id="UP000199125"/>
    </source>
</evidence>
<protein>
    <submittedName>
        <fullName evidence="8">N-acetylglucosamine-6-phosphate deacetylase</fullName>
    </submittedName>
</protein>
<evidence type="ECO:0000256" key="2">
    <source>
        <dbReference type="ARBA" id="ARBA00022723"/>
    </source>
</evidence>
<sequence>MDALIAPALAWVDGALRPGLGLRLRGGRIEAIAPLAGATPDLRVHLAMPGPTDLQVNGGGGVLFNADPSATGIAAIRAAHRRLGTHAILPTVITDAPEVLEAAADAVIAARGQPGIEGIHIEGPHIALGHRGTHDPRHIRPLDARTLAVLERLRAAGVPVLLTLAPELADPALLARARALGVVISAGHSSASAEQAEAAFAQGVTMATHLFNAMPPLHHRAPGLAAAAILSEAWLGLIADGLHVDWPMLRLAIAARPHKGRCFLVSDAMPTVGGPDEFSLYGQRIRLENGRLVNDQGALAGAHLDMVTALARLHHLGGVALDDCIAMATDVPRAAMGLAPLQIAPGTPAGAVAVLDAGLGFAGWLDGTG</sequence>
<dbReference type="STRING" id="65735.SAMN04488075_2718"/>
<dbReference type="InterPro" id="IPR011059">
    <property type="entry name" value="Metal-dep_hydrolase_composite"/>
</dbReference>
<dbReference type="GO" id="GO:0046872">
    <property type="term" value="F:metal ion binding"/>
    <property type="evidence" value="ECO:0007669"/>
    <property type="project" value="UniProtKB-KW"/>
</dbReference>
<dbReference type="Gene3D" id="2.30.40.10">
    <property type="entry name" value="Urease, subunit C, domain 1"/>
    <property type="match status" value="1"/>
</dbReference>
<name>A0A1H6NE19_9RHOB</name>
<keyword evidence="2 7" id="KW-0479">Metal-binding</keyword>
<comment type="similarity">
    <text evidence="1 4">Belongs to the metallo-dependent hydrolases superfamily. NagA family.</text>
</comment>
<dbReference type="SUPFAM" id="SSF51556">
    <property type="entry name" value="Metallo-dependent hydrolases"/>
    <property type="match status" value="1"/>
</dbReference>
<feature type="active site" description="Proton donor/acceptor" evidence="5">
    <location>
        <position position="267"/>
    </location>
</feature>
<evidence type="ECO:0000256" key="3">
    <source>
        <dbReference type="ARBA" id="ARBA00022801"/>
    </source>
</evidence>
<dbReference type="InterPro" id="IPR003764">
    <property type="entry name" value="GlcNAc_6-P_deAcase"/>
</dbReference>
<feature type="binding site" evidence="7">
    <location>
        <position position="188"/>
    </location>
    <ligand>
        <name>Zn(2+)</name>
        <dbReference type="ChEBI" id="CHEBI:29105"/>
    </ligand>
</feature>
<evidence type="ECO:0000313" key="8">
    <source>
        <dbReference type="EMBL" id="SEI08310.1"/>
    </source>
</evidence>
<proteinExistence type="inferred from homology"/>
<reference evidence="9" key="1">
    <citation type="submission" date="2016-10" db="EMBL/GenBank/DDBJ databases">
        <authorList>
            <person name="Varghese N."/>
            <person name="Submissions S."/>
        </authorList>
    </citation>
    <scope>NUCLEOTIDE SEQUENCE [LARGE SCALE GENOMIC DNA]</scope>
    <source>
        <strain evidence="9">DSM 11593</strain>
    </source>
</reference>
<evidence type="ECO:0000256" key="6">
    <source>
        <dbReference type="PIRSR" id="PIRSR038994-2"/>
    </source>
</evidence>
<gene>
    <name evidence="8" type="ORF">SAMN04488075_2718</name>
</gene>
<keyword evidence="9" id="KW-1185">Reference proteome</keyword>